<organism evidence="2 3">
    <name type="scientific">Levilactobacillus lanxiensis</name>
    <dbReference type="NCBI Taxonomy" id="2799568"/>
    <lineage>
        <taxon>Bacteria</taxon>
        <taxon>Bacillati</taxon>
        <taxon>Bacillota</taxon>
        <taxon>Bacilli</taxon>
        <taxon>Lactobacillales</taxon>
        <taxon>Lactobacillaceae</taxon>
        <taxon>Levilactobacillus</taxon>
    </lineage>
</organism>
<dbReference type="Proteomes" id="UP001597189">
    <property type="component" value="Unassembled WGS sequence"/>
</dbReference>
<comment type="caution">
    <text evidence="2">The sequence shown here is derived from an EMBL/GenBank/DDBJ whole genome shotgun (WGS) entry which is preliminary data.</text>
</comment>
<dbReference type="EMBL" id="JBHTOD010000011">
    <property type="protein sequence ID" value="MFD1456538.1"/>
    <property type="molecule type" value="Genomic_DNA"/>
</dbReference>
<protein>
    <recommendedName>
        <fullName evidence="4">LPXTG cell wall anchor domain-containing protein</fullName>
    </recommendedName>
</protein>
<keyword evidence="3" id="KW-1185">Reference proteome</keyword>
<proteinExistence type="predicted"/>
<accession>A0ABW4D976</accession>
<feature type="region of interest" description="Disordered" evidence="1">
    <location>
        <begin position="1"/>
        <end position="27"/>
    </location>
</feature>
<evidence type="ECO:0000256" key="1">
    <source>
        <dbReference type="SAM" id="MobiDB-lite"/>
    </source>
</evidence>
<name>A0ABW4D976_9LACO</name>
<evidence type="ECO:0000313" key="3">
    <source>
        <dbReference type="Proteomes" id="UP001597189"/>
    </source>
</evidence>
<reference evidence="3" key="1">
    <citation type="journal article" date="2019" name="Int. J. Syst. Evol. Microbiol.">
        <title>The Global Catalogue of Microorganisms (GCM) 10K type strain sequencing project: providing services to taxonomists for standard genome sequencing and annotation.</title>
        <authorList>
            <consortium name="The Broad Institute Genomics Platform"/>
            <consortium name="The Broad Institute Genome Sequencing Center for Infectious Disease"/>
            <person name="Wu L."/>
            <person name="Ma J."/>
        </authorList>
    </citation>
    <scope>NUCLEOTIDE SEQUENCE [LARGE SCALE GENOMIC DNA]</scope>
    <source>
        <strain evidence="3">CCM 8979</strain>
    </source>
</reference>
<evidence type="ECO:0008006" key="4">
    <source>
        <dbReference type="Google" id="ProtNLM"/>
    </source>
</evidence>
<gene>
    <name evidence="2" type="ORF">ACFQ44_12795</name>
</gene>
<dbReference type="RefSeq" id="WP_203646692.1">
    <property type="nucleotide sequence ID" value="NZ_BOLN01000011.1"/>
</dbReference>
<evidence type="ECO:0000313" key="2">
    <source>
        <dbReference type="EMBL" id="MFD1456538.1"/>
    </source>
</evidence>
<sequence>MRSKKPTAPVAGITTGQGGKMAPAKDAHKSLRTGGVPLRQPATPLVWLGTLLAVLRGRQQK</sequence>